<keyword evidence="3" id="KW-1185">Reference proteome</keyword>
<proteinExistence type="predicted"/>
<protein>
    <recommendedName>
        <fullName evidence="1">DUF4485 domain-containing protein</fullName>
    </recommendedName>
</protein>
<dbReference type="AlphaFoldDB" id="A0AAW1MAH6"/>
<evidence type="ECO:0000313" key="2">
    <source>
        <dbReference type="EMBL" id="KAK9744767.1"/>
    </source>
</evidence>
<reference evidence="2 3" key="1">
    <citation type="journal article" date="2024" name="BMC Genomics">
        <title>De novo assembly and annotation of Popillia japonica's genome with initial clues to its potential as an invasive pest.</title>
        <authorList>
            <person name="Cucini C."/>
            <person name="Boschi S."/>
            <person name="Funari R."/>
            <person name="Cardaioli E."/>
            <person name="Iannotti N."/>
            <person name="Marturano G."/>
            <person name="Paoli F."/>
            <person name="Bruttini M."/>
            <person name="Carapelli A."/>
            <person name="Frati F."/>
            <person name="Nardi F."/>
        </authorList>
    </citation>
    <scope>NUCLEOTIDE SEQUENCE [LARGE SCALE GENOMIC DNA]</scope>
    <source>
        <strain evidence="2">DMR45628</strain>
    </source>
</reference>
<dbReference type="Proteomes" id="UP001458880">
    <property type="component" value="Unassembled WGS sequence"/>
</dbReference>
<dbReference type="Pfam" id="PF14846">
    <property type="entry name" value="DUF4485"/>
    <property type="match status" value="1"/>
</dbReference>
<organism evidence="2 3">
    <name type="scientific">Popillia japonica</name>
    <name type="common">Japanese beetle</name>
    <dbReference type="NCBI Taxonomy" id="7064"/>
    <lineage>
        <taxon>Eukaryota</taxon>
        <taxon>Metazoa</taxon>
        <taxon>Ecdysozoa</taxon>
        <taxon>Arthropoda</taxon>
        <taxon>Hexapoda</taxon>
        <taxon>Insecta</taxon>
        <taxon>Pterygota</taxon>
        <taxon>Neoptera</taxon>
        <taxon>Endopterygota</taxon>
        <taxon>Coleoptera</taxon>
        <taxon>Polyphaga</taxon>
        <taxon>Scarabaeiformia</taxon>
        <taxon>Scarabaeidae</taxon>
        <taxon>Rutelinae</taxon>
        <taxon>Popillia</taxon>
    </lineage>
</organism>
<feature type="domain" description="DUF4485" evidence="1">
    <location>
        <begin position="8"/>
        <end position="85"/>
    </location>
</feature>
<name>A0AAW1MAH6_POPJA</name>
<evidence type="ECO:0000259" key="1">
    <source>
        <dbReference type="Pfam" id="PF14846"/>
    </source>
</evidence>
<accession>A0AAW1MAH6</accession>
<gene>
    <name evidence="2" type="ORF">QE152_g7552</name>
</gene>
<dbReference type="EMBL" id="JASPKY010000055">
    <property type="protein sequence ID" value="KAK9744767.1"/>
    <property type="molecule type" value="Genomic_DNA"/>
</dbReference>
<dbReference type="InterPro" id="IPR027831">
    <property type="entry name" value="DUF4485"/>
</dbReference>
<evidence type="ECO:0000313" key="3">
    <source>
        <dbReference type="Proteomes" id="UP001458880"/>
    </source>
</evidence>
<sequence length="524" mass="60483">MSELENKLDEDFLFYLSFTNSFLHRLPEPGDVAKCQAWMGKLCGTPCVGVDQKRCRNIFLSNLVLCMQEGKLNGPFIENPQGINLLDAAEYFGEVKIHIEAPDWLNDIVTGGDRDAGDDVEDDNRADGRTYVATRAMPDGQGAFAYVAISLAEQEPKWLGGGEGVFESHLKEKFQEYVPEPNEMEKILARRKDPKERERVITFYDILIQNINDELDGVLQAENNETVNGLVDQMVNDLKSKGQYGPYQLMPEKNRRTELLLMLHDRVHSRREKVKKREEVLDNIEASLPKSFFDATIAAQDKYELPSIMWEQAINKAPAKRHLTHLQERYPELLNRKFLRLLANQKEEMALRMQRRHDNIVSQMRKELRVEGEKLVKWVEDARLACERALDVLKAVHEARKQQIQSELKLKRKKGGETTKTALYEQMRQALYDQQQNVENEAEIGRALTDEINQLNAQTEMMHQVTNDSILKKEEANMTLMRNIKKLRMAVEHNEGRLTQLQSMAAAKASMAKKSQQQQEFYIF</sequence>
<comment type="caution">
    <text evidence="2">The sequence shown here is derived from an EMBL/GenBank/DDBJ whole genome shotgun (WGS) entry which is preliminary data.</text>
</comment>